<dbReference type="GO" id="GO:0051083">
    <property type="term" value="P:'de novo' cotranslational protein folding"/>
    <property type="evidence" value="ECO:0007669"/>
    <property type="project" value="TreeGrafter"/>
</dbReference>
<sequence>MNINVEHQPNCRAVAHIRVPGEEVSKQRRSIVAQYAQSVRLPGFRPGKVPPAAVEKRYGSDIQSELERQLINDGLREAVKREGLEVLNILGVNDRMTHDTDKSFSFSAELSLAPKFELPEYKGVPVKLARIEITDADIDHDLLHLRERYTTFEDVERAAQNDDVVVLGYKGSLDGQPLAEAMPEAPNHLQGIDENWFLIDTNEENFLPGFYAGLVGIAKGESRDLSITLGDDFAFEALRGKTITLAVTCNGVKNKVVPPLDADFIKKIAGDEMTEETLRGEVKEAIRRRREQNRENDKANQVIAHIFEKLEFDLPQEIVNREAQRRTNDIASRAMQQGVPQEELLKQQEEILSSATNQARQSVKTTFMLSEIAKREGIIATDQQLMMALSNIAARQKKPVKKFIQEAQKNGMIDGVREDLVIENALQFLKDNAQVEETDPEPEHCDTHSPKEA</sequence>
<dbReference type="Gene3D" id="1.10.3120.10">
    <property type="entry name" value="Trigger factor, C-terminal domain"/>
    <property type="match status" value="1"/>
</dbReference>
<dbReference type="GO" id="GO:0043335">
    <property type="term" value="P:protein unfolding"/>
    <property type="evidence" value="ECO:0007669"/>
    <property type="project" value="TreeGrafter"/>
</dbReference>
<name>A0A512ME64_9BACT</name>
<evidence type="ECO:0000256" key="5">
    <source>
        <dbReference type="ARBA" id="ARBA00023110"/>
    </source>
</evidence>
<feature type="compositionally biased region" description="Basic and acidic residues" evidence="11">
    <location>
        <begin position="441"/>
        <end position="453"/>
    </location>
</feature>
<dbReference type="RefSeq" id="WP_146853538.1">
    <property type="nucleotide sequence ID" value="NZ_BKAG01000040.1"/>
</dbReference>
<evidence type="ECO:0000256" key="9">
    <source>
        <dbReference type="HAMAP-Rule" id="MF_00303"/>
    </source>
</evidence>
<dbReference type="SUPFAM" id="SSF109998">
    <property type="entry name" value="Triger factor/SurA peptide-binding domain-like"/>
    <property type="match status" value="1"/>
</dbReference>
<feature type="domain" description="Trigger factor ribosome-binding bacterial" evidence="13">
    <location>
        <begin position="1"/>
        <end position="142"/>
    </location>
</feature>
<evidence type="ECO:0000256" key="6">
    <source>
        <dbReference type="ARBA" id="ARBA00023186"/>
    </source>
</evidence>
<organism evidence="15 16">
    <name type="scientific">Brevifollis gellanilyticus</name>
    <dbReference type="NCBI Taxonomy" id="748831"/>
    <lineage>
        <taxon>Bacteria</taxon>
        <taxon>Pseudomonadati</taxon>
        <taxon>Verrucomicrobiota</taxon>
        <taxon>Verrucomicrobiia</taxon>
        <taxon>Verrucomicrobiales</taxon>
        <taxon>Verrucomicrobiaceae</taxon>
    </lineage>
</organism>
<gene>
    <name evidence="9 15" type="primary">tig</name>
    <name evidence="15" type="ORF">BGE01nite_43200</name>
</gene>
<keyword evidence="10" id="KW-0175">Coiled coil</keyword>
<dbReference type="InterPro" id="IPR005215">
    <property type="entry name" value="Trig_fac"/>
</dbReference>
<dbReference type="GO" id="GO:0051301">
    <property type="term" value="P:cell division"/>
    <property type="evidence" value="ECO:0007669"/>
    <property type="project" value="UniProtKB-KW"/>
</dbReference>
<dbReference type="HAMAP" id="MF_00303">
    <property type="entry name" value="Trigger_factor_Tig"/>
    <property type="match status" value="1"/>
</dbReference>
<keyword evidence="5 9" id="KW-0697">Rotamase</keyword>
<dbReference type="Pfam" id="PF05697">
    <property type="entry name" value="Trigger_N"/>
    <property type="match status" value="1"/>
</dbReference>
<keyword evidence="9" id="KW-0131">Cell cycle</keyword>
<accession>A0A512ME64</accession>
<dbReference type="SUPFAM" id="SSF54534">
    <property type="entry name" value="FKBP-like"/>
    <property type="match status" value="1"/>
</dbReference>
<comment type="caution">
    <text evidence="15">The sequence shown here is derived from an EMBL/GenBank/DDBJ whole genome shotgun (WGS) entry which is preliminary data.</text>
</comment>
<keyword evidence="9" id="KW-0132">Cell division</keyword>
<evidence type="ECO:0000259" key="14">
    <source>
        <dbReference type="Pfam" id="PF05698"/>
    </source>
</evidence>
<evidence type="ECO:0000313" key="15">
    <source>
        <dbReference type="EMBL" id="GEP45029.1"/>
    </source>
</evidence>
<dbReference type="InterPro" id="IPR027304">
    <property type="entry name" value="Trigger_fact/SurA_dom_sf"/>
</dbReference>
<evidence type="ECO:0000256" key="3">
    <source>
        <dbReference type="ARBA" id="ARBA00013194"/>
    </source>
</evidence>
<dbReference type="PANTHER" id="PTHR30560:SF3">
    <property type="entry name" value="TRIGGER FACTOR-LIKE PROTEIN TIG, CHLOROPLASTIC"/>
    <property type="match status" value="1"/>
</dbReference>
<comment type="function">
    <text evidence="9">Involved in protein export. Acts as a chaperone by maintaining the newly synthesized protein in an open conformation. Functions as a peptidyl-prolyl cis-trans isomerase.</text>
</comment>
<dbReference type="AlphaFoldDB" id="A0A512ME64"/>
<dbReference type="Pfam" id="PF05698">
    <property type="entry name" value="Trigger_C"/>
    <property type="match status" value="1"/>
</dbReference>
<dbReference type="InterPro" id="IPR008881">
    <property type="entry name" value="Trigger_fac_ribosome-bd_bac"/>
</dbReference>
<feature type="region of interest" description="Disordered" evidence="11">
    <location>
        <begin position="433"/>
        <end position="453"/>
    </location>
</feature>
<dbReference type="NCBIfam" id="TIGR00115">
    <property type="entry name" value="tig"/>
    <property type="match status" value="1"/>
</dbReference>
<dbReference type="GO" id="GO:0044183">
    <property type="term" value="F:protein folding chaperone"/>
    <property type="evidence" value="ECO:0007669"/>
    <property type="project" value="TreeGrafter"/>
</dbReference>
<dbReference type="EMBL" id="BKAG01000040">
    <property type="protein sequence ID" value="GEP45029.1"/>
    <property type="molecule type" value="Genomic_DNA"/>
</dbReference>
<dbReference type="GO" id="GO:0015031">
    <property type="term" value="P:protein transport"/>
    <property type="evidence" value="ECO:0007669"/>
    <property type="project" value="UniProtKB-UniRule"/>
</dbReference>
<comment type="domain">
    <text evidence="9">Consists of 3 domains; the N-terminus binds the ribosome, the middle domain has PPIase activity, while the C-terminus has intrinsic chaperone activity on its own.</text>
</comment>
<dbReference type="PANTHER" id="PTHR30560">
    <property type="entry name" value="TRIGGER FACTOR CHAPERONE AND PEPTIDYL-PROLYL CIS/TRANS ISOMERASE"/>
    <property type="match status" value="1"/>
</dbReference>
<keyword evidence="7 9" id="KW-0413">Isomerase</keyword>
<protein>
    <recommendedName>
        <fullName evidence="4 9">Trigger factor</fullName>
        <shortName evidence="9">TF</shortName>
        <ecNumber evidence="3 9">5.2.1.8</ecNumber>
    </recommendedName>
    <alternativeName>
        <fullName evidence="8 9">PPIase</fullName>
    </alternativeName>
</protein>
<dbReference type="PIRSF" id="PIRSF003095">
    <property type="entry name" value="Trigger_factor"/>
    <property type="match status" value="1"/>
</dbReference>
<evidence type="ECO:0000256" key="1">
    <source>
        <dbReference type="ARBA" id="ARBA00000971"/>
    </source>
</evidence>
<dbReference type="InterPro" id="IPR008880">
    <property type="entry name" value="Trigger_fac_C"/>
</dbReference>
<dbReference type="Gene3D" id="3.10.50.40">
    <property type="match status" value="1"/>
</dbReference>
<dbReference type="InterPro" id="IPR046357">
    <property type="entry name" value="PPIase_dom_sf"/>
</dbReference>
<evidence type="ECO:0000256" key="8">
    <source>
        <dbReference type="ARBA" id="ARBA00029986"/>
    </source>
</evidence>
<feature type="domain" description="PPIase FKBP-type" evidence="12">
    <location>
        <begin position="157"/>
        <end position="241"/>
    </location>
</feature>
<dbReference type="InterPro" id="IPR001179">
    <property type="entry name" value="PPIase_FKBP_dom"/>
</dbReference>
<comment type="subcellular location">
    <subcellularLocation>
        <location evidence="9">Cytoplasm</location>
    </subcellularLocation>
    <text evidence="9">About half TF is bound to the ribosome near the polypeptide exit tunnel while the other half is free in the cytoplasm.</text>
</comment>
<evidence type="ECO:0000259" key="13">
    <source>
        <dbReference type="Pfam" id="PF05697"/>
    </source>
</evidence>
<dbReference type="InterPro" id="IPR037041">
    <property type="entry name" value="Trigger_fac_C_sf"/>
</dbReference>
<evidence type="ECO:0000256" key="2">
    <source>
        <dbReference type="ARBA" id="ARBA00005464"/>
    </source>
</evidence>
<reference evidence="15 16" key="1">
    <citation type="submission" date="2019-07" db="EMBL/GenBank/DDBJ databases">
        <title>Whole genome shotgun sequence of Brevifollis gellanilyticus NBRC 108608.</title>
        <authorList>
            <person name="Hosoyama A."/>
            <person name="Uohara A."/>
            <person name="Ohji S."/>
            <person name="Ichikawa N."/>
        </authorList>
    </citation>
    <scope>NUCLEOTIDE SEQUENCE [LARGE SCALE GENOMIC DNA]</scope>
    <source>
        <strain evidence="15 16">NBRC 108608</strain>
    </source>
</reference>
<keyword evidence="16" id="KW-1185">Reference proteome</keyword>
<evidence type="ECO:0000259" key="12">
    <source>
        <dbReference type="Pfam" id="PF00254"/>
    </source>
</evidence>
<feature type="coiled-coil region" evidence="10">
    <location>
        <begin position="275"/>
        <end position="302"/>
    </location>
</feature>
<dbReference type="SUPFAM" id="SSF102735">
    <property type="entry name" value="Trigger factor ribosome-binding domain"/>
    <property type="match status" value="1"/>
</dbReference>
<keyword evidence="9" id="KW-0963">Cytoplasm</keyword>
<dbReference type="GO" id="GO:0005737">
    <property type="term" value="C:cytoplasm"/>
    <property type="evidence" value="ECO:0007669"/>
    <property type="project" value="UniProtKB-SubCell"/>
</dbReference>
<evidence type="ECO:0000256" key="10">
    <source>
        <dbReference type="SAM" id="Coils"/>
    </source>
</evidence>
<evidence type="ECO:0000256" key="4">
    <source>
        <dbReference type="ARBA" id="ARBA00016902"/>
    </source>
</evidence>
<keyword evidence="6 9" id="KW-0143">Chaperone</keyword>
<evidence type="ECO:0000313" key="16">
    <source>
        <dbReference type="Proteomes" id="UP000321577"/>
    </source>
</evidence>
<feature type="domain" description="Trigger factor C-terminal" evidence="14">
    <location>
        <begin position="276"/>
        <end position="430"/>
    </location>
</feature>
<comment type="similarity">
    <text evidence="2 9">Belongs to the FKBP-type PPIase family. Tig subfamily.</text>
</comment>
<dbReference type="InterPro" id="IPR036611">
    <property type="entry name" value="Trigger_fac_ribosome-bd_sf"/>
</dbReference>
<dbReference type="OrthoDB" id="9767721at2"/>
<evidence type="ECO:0000256" key="11">
    <source>
        <dbReference type="SAM" id="MobiDB-lite"/>
    </source>
</evidence>
<dbReference type="Pfam" id="PF00254">
    <property type="entry name" value="FKBP_C"/>
    <property type="match status" value="1"/>
</dbReference>
<proteinExistence type="inferred from homology"/>
<dbReference type="GO" id="GO:0043022">
    <property type="term" value="F:ribosome binding"/>
    <property type="evidence" value="ECO:0007669"/>
    <property type="project" value="TreeGrafter"/>
</dbReference>
<dbReference type="Proteomes" id="UP000321577">
    <property type="component" value="Unassembled WGS sequence"/>
</dbReference>
<dbReference type="GO" id="GO:0003755">
    <property type="term" value="F:peptidyl-prolyl cis-trans isomerase activity"/>
    <property type="evidence" value="ECO:0007669"/>
    <property type="project" value="UniProtKB-UniRule"/>
</dbReference>
<comment type="catalytic activity">
    <reaction evidence="1 9">
        <text>[protein]-peptidylproline (omega=180) = [protein]-peptidylproline (omega=0)</text>
        <dbReference type="Rhea" id="RHEA:16237"/>
        <dbReference type="Rhea" id="RHEA-COMP:10747"/>
        <dbReference type="Rhea" id="RHEA-COMP:10748"/>
        <dbReference type="ChEBI" id="CHEBI:83833"/>
        <dbReference type="ChEBI" id="CHEBI:83834"/>
        <dbReference type="EC" id="5.2.1.8"/>
    </reaction>
</comment>
<dbReference type="Gene3D" id="3.30.70.1050">
    <property type="entry name" value="Trigger factor ribosome-binding domain"/>
    <property type="match status" value="1"/>
</dbReference>
<dbReference type="EC" id="5.2.1.8" evidence="3 9"/>
<evidence type="ECO:0000256" key="7">
    <source>
        <dbReference type="ARBA" id="ARBA00023235"/>
    </source>
</evidence>